<name>D3B869_HETP5</name>
<organism evidence="2 3">
    <name type="scientific">Heterostelium pallidum (strain ATCC 26659 / Pp 5 / PN500)</name>
    <name type="common">Cellular slime mold</name>
    <name type="synonym">Polysphondylium pallidum</name>
    <dbReference type="NCBI Taxonomy" id="670386"/>
    <lineage>
        <taxon>Eukaryota</taxon>
        <taxon>Amoebozoa</taxon>
        <taxon>Evosea</taxon>
        <taxon>Eumycetozoa</taxon>
        <taxon>Dictyostelia</taxon>
        <taxon>Acytosteliales</taxon>
        <taxon>Acytosteliaceae</taxon>
        <taxon>Heterostelium</taxon>
    </lineage>
</organism>
<comment type="caution">
    <text evidence="2">The sequence shown here is derived from an EMBL/GenBank/DDBJ whole genome shotgun (WGS) entry which is preliminary data.</text>
</comment>
<reference evidence="2 3" key="1">
    <citation type="journal article" date="2011" name="Genome Res.">
        <title>Phylogeny-wide analysis of social amoeba genomes highlights ancient origins for complex intercellular communication.</title>
        <authorList>
            <person name="Heidel A.J."/>
            <person name="Lawal H.M."/>
            <person name="Felder M."/>
            <person name="Schilde C."/>
            <person name="Helps N.R."/>
            <person name="Tunggal B."/>
            <person name="Rivero F."/>
            <person name="John U."/>
            <person name="Schleicher M."/>
            <person name="Eichinger L."/>
            <person name="Platzer M."/>
            <person name="Noegel A.A."/>
            <person name="Schaap P."/>
            <person name="Gloeckner G."/>
        </authorList>
    </citation>
    <scope>NUCLEOTIDE SEQUENCE [LARGE SCALE GENOMIC DNA]</scope>
    <source>
        <strain evidence="3">ATCC 26659 / Pp 5 / PN500</strain>
    </source>
</reference>
<evidence type="ECO:0000313" key="2">
    <source>
        <dbReference type="EMBL" id="EFA82237.1"/>
    </source>
</evidence>
<sequence>MIVFSEDDDKFLDQYHRCAYTPPTISNTNHNVNVDLASSESKRDIVPLSIYDQDDNDDSNNNNNNIDIIDITNMNGSTRKNSKSNGSSSNSSGNNNSTSTTSPSKKINIPKTKKRSQSSASKFNTFNNNNNNNNSNSNNNNNNISNIENNNLNDIIKKNKQRDWFESESSHDDHNQITVLISPIRNYYQPGDTLDVVVNVNVKRLQCLNATFEGYSSCQVPPRHGQEDKTPNLLKSKIAATNFYLYPTEDDIPLNLSSKSINNNTYRSNSYNNIINVNNQMSTSTSTTSTSTTTTTTTSTTTTAQSISNPSSTTSSPFSLDKQQHQQQQQQPLDQQSNNTISSSTANLSTIDKELLRNVSDDMIISNLGKSTSFSSLYISDLVDDEWFDMDQQALSQRDNLSMNVSSEELQDLEDIDSSLVEPPQVQACADHLVLSKKKHKFTFQLKIPQSLPPSFAFSKQSKNGIFYRIHLSGLGQMHHKFNRTEHSLIKGFETSIPLSIWNPKCDYLPRQLLQADNLFCSSETYQSTKNNVHIKARLLIKNFCVIDSAVSTYQQTNQHIKRKEKQRI</sequence>
<dbReference type="AlphaFoldDB" id="D3B869"/>
<feature type="region of interest" description="Disordered" evidence="1">
    <location>
        <begin position="50"/>
        <end position="146"/>
    </location>
</feature>
<dbReference type="GeneID" id="31360147"/>
<dbReference type="OMA" id="NSNITIH"/>
<feature type="region of interest" description="Disordered" evidence="1">
    <location>
        <begin position="281"/>
        <end position="343"/>
    </location>
</feature>
<dbReference type="Proteomes" id="UP000001396">
    <property type="component" value="Unassembled WGS sequence"/>
</dbReference>
<dbReference type="EMBL" id="ADBJ01000020">
    <property type="protein sequence ID" value="EFA82237.1"/>
    <property type="molecule type" value="Genomic_DNA"/>
</dbReference>
<dbReference type="STRING" id="670386.D3B869"/>
<evidence type="ECO:0000256" key="1">
    <source>
        <dbReference type="SAM" id="MobiDB-lite"/>
    </source>
</evidence>
<feature type="compositionally biased region" description="Low complexity" evidence="1">
    <location>
        <begin position="121"/>
        <end position="146"/>
    </location>
</feature>
<proteinExistence type="predicted"/>
<feature type="compositionally biased region" description="Low complexity" evidence="1">
    <location>
        <begin position="281"/>
        <end position="336"/>
    </location>
</feature>
<protein>
    <submittedName>
        <fullName evidence="2">Uncharacterized protein</fullName>
    </submittedName>
</protein>
<dbReference type="InParanoid" id="D3B869"/>
<gene>
    <name evidence="2" type="ORF">PPL_04660</name>
</gene>
<evidence type="ECO:0000313" key="3">
    <source>
        <dbReference type="Proteomes" id="UP000001396"/>
    </source>
</evidence>
<dbReference type="RefSeq" id="XP_020434354.1">
    <property type="nucleotide sequence ID" value="XM_020575559.1"/>
</dbReference>
<feature type="compositionally biased region" description="Low complexity" evidence="1">
    <location>
        <begin position="59"/>
        <end position="106"/>
    </location>
</feature>
<keyword evidence="3" id="KW-1185">Reference proteome</keyword>
<accession>D3B869</accession>